<dbReference type="SUPFAM" id="SSF56281">
    <property type="entry name" value="Metallo-hydrolase/oxidoreductase"/>
    <property type="match status" value="1"/>
</dbReference>
<gene>
    <name evidence="1" type="ORF">E7811_17515</name>
</gene>
<accession>A0A4S3MLU0</accession>
<dbReference type="InterPro" id="IPR052159">
    <property type="entry name" value="Competence_DNA_uptake"/>
</dbReference>
<dbReference type="Gene3D" id="3.60.15.10">
    <property type="entry name" value="Ribonuclease Z/Hydroxyacylglutathione hydrolase-like"/>
    <property type="match status" value="2"/>
</dbReference>
<dbReference type="EMBL" id="SSND01000007">
    <property type="protein sequence ID" value="THD81076.1"/>
    <property type="molecule type" value="Genomic_DNA"/>
</dbReference>
<evidence type="ECO:0000313" key="2">
    <source>
        <dbReference type="Proteomes" id="UP000309450"/>
    </source>
</evidence>
<keyword evidence="2" id="KW-1185">Reference proteome</keyword>
<proteinExistence type="predicted"/>
<dbReference type="PANTHER" id="PTHR30619">
    <property type="entry name" value="DNA INTERNALIZATION/COMPETENCE PROTEIN COMEC/REC2"/>
    <property type="match status" value="1"/>
</dbReference>
<organism evidence="1 2">
    <name type="scientific">Aliigemmobacter aestuarii</name>
    <dbReference type="NCBI Taxonomy" id="1445661"/>
    <lineage>
        <taxon>Bacteria</taxon>
        <taxon>Pseudomonadati</taxon>
        <taxon>Pseudomonadota</taxon>
        <taxon>Alphaproteobacteria</taxon>
        <taxon>Rhodobacterales</taxon>
        <taxon>Paracoccaceae</taxon>
        <taxon>Aliigemmobacter</taxon>
    </lineage>
</organism>
<dbReference type="PANTHER" id="PTHR30619:SF1">
    <property type="entry name" value="RECOMBINATION PROTEIN 2"/>
    <property type="match status" value="1"/>
</dbReference>
<dbReference type="AlphaFoldDB" id="A0A4S3MLU0"/>
<dbReference type="RefSeq" id="WP_136395981.1">
    <property type="nucleotide sequence ID" value="NZ_SSND01000007.1"/>
</dbReference>
<sequence length="386" mass="42991">MAAGSYRWVYDCGTSSGKHLVSNAIDRLRAISGGARLDLLTLSHFHNDHISGVVELLKKVGASTVMLPWAPLWYRLVIGFDQGMTAGDVEMLFYIDPVAYLEQSAGDGFDRVVFVMPSNDRGPPFLIDPTGPLTFPEEFEDRVKDEGPGEPASLDELEVSGGRWPSRVKTLRPGQSVPVFQGLWEFVPYNDPATQPADPHGFAAIVEGYRKDLLAGDDDVRDQALKDLRKHYEATFGRSVMNNVSLMLYGGAVGPWRQVRYSEKHYLQFRQVSCQSDRHAKNAKGAILLTGDGVLNAAKKWDDLEDYLDAKRVTRTAVFQVAHHGARANWYDGLAVRAVPRTSVFSSDPAHSYGHPHAEVLRDFWSFHPVQVDQHSGFSTHIVLDR</sequence>
<name>A0A4S3MLU0_9RHOB</name>
<dbReference type="OrthoDB" id="9815072at2"/>
<reference evidence="1 2" key="1">
    <citation type="submission" date="2019-04" db="EMBL/GenBank/DDBJ databases">
        <title>Draft genome sequence of Gemmobacter aestuarii sp. nov.</title>
        <authorList>
            <person name="Hameed A."/>
            <person name="Lin S.-Y."/>
            <person name="Shahina M."/>
            <person name="Lai W.-A."/>
            <person name="Young C.-C."/>
        </authorList>
    </citation>
    <scope>NUCLEOTIDE SEQUENCE [LARGE SCALE GENOMIC DNA]</scope>
    <source>
        <strain evidence="1 2">CC-PW-75</strain>
    </source>
</reference>
<dbReference type="Proteomes" id="UP000309450">
    <property type="component" value="Unassembled WGS sequence"/>
</dbReference>
<evidence type="ECO:0008006" key="3">
    <source>
        <dbReference type="Google" id="ProtNLM"/>
    </source>
</evidence>
<dbReference type="InterPro" id="IPR036866">
    <property type="entry name" value="RibonucZ/Hydroxyglut_hydro"/>
</dbReference>
<protein>
    <recommendedName>
        <fullName evidence="3">MBL fold metallo-hydrolase</fullName>
    </recommendedName>
</protein>
<comment type="caution">
    <text evidence="1">The sequence shown here is derived from an EMBL/GenBank/DDBJ whole genome shotgun (WGS) entry which is preliminary data.</text>
</comment>
<evidence type="ECO:0000313" key="1">
    <source>
        <dbReference type="EMBL" id="THD81076.1"/>
    </source>
</evidence>